<reference evidence="6 7" key="2">
    <citation type="submission" date="2018-08" db="EMBL/GenBank/DDBJ databases">
        <title>A genome reference for cultivated species of the human gut microbiota.</title>
        <authorList>
            <person name="Zou Y."/>
            <person name="Xue W."/>
            <person name="Luo G."/>
        </authorList>
    </citation>
    <scope>NUCLEOTIDE SEQUENCE [LARGE SCALE GENOMIC DNA]</scope>
    <source>
        <strain evidence="3 7">AF28-15</strain>
        <strain evidence="4 6">AM23-23AC</strain>
    </source>
</reference>
<name>A0A174FXU8_9FIRM</name>
<accession>A0A174FXU8</accession>
<proteinExistence type="predicted"/>
<feature type="transmembrane region" description="Helical" evidence="1">
    <location>
        <begin position="6"/>
        <end position="25"/>
    </location>
</feature>
<dbReference type="Proteomes" id="UP000095395">
    <property type="component" value="Unassembled WGS sequence"/>
</dbReference>
<keyword evidence="1" id="KW-0472">Membrane</keyword>
<evidence type="ECO:0000256" key="1">
    <source>
        <dbReference type="SAM" id="Phobius"/>
    </source>
</evidence>
<evidence type="ECO:0008006" key="8">
    <source>
        <dbReference type="Google" id="ProtNLM"/>
    </source>
</evidence>
<evidence type="ECO:0000313" key="2">
    <source>
        <dbReference type="EMBL" id="CUO55122.1"/>
    </source>
</evidence>
<evidence type="ECO:0000313" key="3">
    <source>
        <dbReference type="EMBL" id="RGQ42484.1"/>
    </source>
</evidence>
<feature type="transmembrane region" description="Helical" evidence="1">
    <location>
        <begin position="75"/>
        <end position="105"/>
    </location>
</feature>
<dbReference type="AlphaFoldDB" id="A0A174FXU8"/>
<gene>
    <name evidence="4" type="ORF">DW654_17545</name>
    <name evidence="3" type="ORF">DWY96_17250</name>
    <name evidence="2" type="ORF">ERS852392_03494</name>
</gene>
<evidence type="ECO:0000313" key="4">
    <source>
        <dbReference type="EMBL" id="RHF79624.1"/>
    </source>
</evidence>
<reference evidence="2 5" key="1">
    <citation type="submission" date="2015-09" db="EMBL/GenBank/DDBJ databases">
        <authorList>
            <consortium name="Pathogen Informatics"/>
        </authorList>
    </citation>
    <scope>NUCLEOTIDE SEQUENCE [LARGE SCALE GENOMIC DNA]</scope>
    <source>
        <strain evidence="2 5">2789STDY5608835</strain>
    </source>
</reference>
<organism evidence="2 5">
    <name type="scientific">Roseburia inulinivorans</name>
    <dbReference type="NCBI Taxonomy" id="360807"/>
    <lineage>
        <taxon>Bacteria</taxon>
        <taxon>Bacillati</taxon>
        <taxon>Bacillota</taxon>
        <taxon>Clostridia</taxon>
        <taxon>Lachnospirales</taxon>
        <taxon>Lachnospiraceae</taxon>
        <taxon>Roseburia</taxon>
    </lineage>
</organism>
<evidence type="ECO:0000313" key="7">
    <source>
        <dbReference type="Proteomes" id="UP000283738"/>
    </source>
</evidence>
<dbReference type="EMBL" id="QRTF01000070">
    <property type="protein sequence ID" value="RGQ42484.1"/>
    <property type="molecule type" value="Genomic_DNA"/>
</dbReference>
<dbReference type="EMBL" id="CYYR01000047">
    <property type="protein sequence ID" value="CUO55122.1"/>
    <property type="molecule type" value="Genomic_DNA"/>
</dbReference>
<protein>
    <recommendedName>
        <fullName evidence="8">DUF986 family protein</fullName>
    </recommendedName>
</protein>
<evidence type="ECO:0000313" key="6">
    <source>
        <dbReference type="Proteomes" id="UP000283701"/>
    </source>
</evidence>
<feature type="transmembrane region" description="Helical" evidence="1">
    <location>
        <begin position="46"/>
        <end position="69"/>
    </location>
</feature>
<keyword evidence="1" id="KW-0812">Transmembrane</keyword>
<dbReference type="EMBL" id="QRHP01000049">
    <property type="protein sequence ID" value="RHF79624.1"/>
    <property type="molecule type" value="Genomic_DNA"/>
</dbReference>
<sequence length="172" mass="20148">MDFLIILIDLVVIALGIVDVRFGFICRREQHQNKMNAQIYVGDGKIVWIFGLISWVAGILEMILLLVSFNELAFYIWLLICIMAQWGMTAFLWQHYCYSAVYLYGKKIYFFDKRRKRNIGLENKVGIKAALGNTVYAFFDENDNKLFEIQMKKKNASELMQLIKNEISNRNP</sequence>
<dbReference type="RefSeq" id="WP_055303492.1">
    <property type="nucleotide sequence ID" value="NZ_CAKZTK010000003.1"/>
</dbReference>
<keyword evidence="1" id="KW-1133">Transmembrane helix</keyword>
<dbReference type="Proteomes" id="UP000283701">
    <property type="component" value="Unassembled WGS sequence"/>
</dbReference>
<dbReference type="Proteomes" id="UP000283738">
    <property type="component" value="Unassembled WGS sequence"/>
</dbReference>
<evidence type="ECO:0000313" key="5">
    <source>
        <dbReference type="Proteomes" id="UP000095395"/>
    </source>
</evidence>